<dbReference type="CDD" id="cd01034">
    <property type="entry name" value="EriC_like"/>
    <property type="match status" value="1"/>
</dbReference>
<keyword evidence="5" id="KW-0406">Ion transport</keyword>
<accession>A0A1H8CXS4</accession>
<name>A0A1H8CXS4_9BURK</name>
<dbReference type="PRINTS" id="PR00762">
    <property type="entry name" value="CLCHANNEL"/>
</dbReference>
<dbReference type="RefSeq" id="WP_091812753.1">
    <property type="nucleotide sequence ID" value="NZ_FOCW01000001.1"/>
</dbReference>
<dbReference type="InterPro" id="IPR001807">
    <property type="entry name" value="ClC"/>
</dbReference>
<feature type="transmembrane region" description="Helical" evidence="11">
    <location>
        <begin position="338"/>
        <end position="362"/>
    </location>
</feature>
<feature type="region of interest" description="Disordered" evidence="10">
    <location>
        <begin position="443"/>
        <end position="531"/>
    </location>
</feature>
<evidence type="ECO:0000313" key="12">
    <source>
        <dbReference type="EMBL" id="SEN00021.1"/>
    </source>
</evidence>
<proteinExistence type="predicted"/>
<evidence type="ECO:0000313" key="13">
    <source>
        <dbReference type="Proteomes" id="UP000199531"/>
    </source>
</evidence>
<feature type="transmembrane region" description="Helical" evidence="11">
    <location>
        <begin position="281"/>
        <end position="299"/>
    </location>
</feature>
<feature type="transmembrane region" description="Helical" evidence="11">
    <location>
        <begin position="374"/>
        <end position="397"/>
    </location>
</feature>
<keyword evidence="9" id="KW-0407">Ion channel</keyword>
<dbReference type="STRING" id="1121117.SAMN02745977_00106"/>
<feature type="transmembrane region" description="Helical" evidence="11">
    <location>
        <begin position="63"/>
        <end position="82"/>
    </location>
</feature>
<dbReference type="EMBL" id="FOCW01000001">
    <property type="protein sequence ID" value="SEN00021.1"/>
    <property type="molecule type" value="Genomic_DNA"/>
</dbReference>
<dbReference type="InterPro" id="IPR014743">
    <property type="entry name" value="Cl-channel_core"/>
</dbReference>
<gene>
    <name evidence="12" type="ORF">SAMN02745977_00106</name>
</gene>
<dbReference type="OrthoDB" id="9767361at2"/>
<evidence type="ECO:0000256" key="5">
    <source>
        <dbReference type="ARBA" id="ARBA00023065"/>
    </source>
</evidence>
<evidence type="ECO:0000256" key="8">
    <source>
        <dbReference type="ARBA" id="ARBA00023214"/>
    </source>
</evidence>
<feature type="transmembrane region" description="Helical" evidence="11">
    <location>
        <begin position="403"/>
        <end position="420"/>
    </location>
</feature>
<dbReference type="PANTHER" id="PTHR43427">
    <property type="entry name" value="CHLORIDE CHANNEL PROTEIN CLC-E"/>
    <property type="match status" value="1"/>
</dbReference>
<feature type="transmembrane region" description="Helical" evidence="11">
    <location>
        <begin position="166"/>
        <end position="193"/>
    </location>
</feature>
<feature type="transmembrane region" description="Helical" evidence="11">
    <location>
        <begin position="237"/>
        <end position="260"/>
    </location>
</feature>
<protein>
    <submittedName>
        <fullName evidence="12">H+/Cl-antiporter ClcA</fullName>
    </submittedName>
</protein>
<keyword evidence="4 11" id="KW-1133">Transmembrane helix</keyword>
<feature type="transmembrane region" description="Helical" evidence="11">
    <location>
        <begin position="205"/>
        <end position="225"/>
    </location>
</feature>
<evidence type="ECO:0000256" key="7">
    <source>
        <dbReference type="ARBA" id="ARBA00023173"/>
    </source>
</evidence>
<feature type="transmembrane region" description="Helical" evidence="11">
    <location>
        <begin position="32"/>
        <end position="57"/>
    </location>
</feature>
<dbReference type="Proteomes" id="UP000199531">
    <property type="component" value="Unassembled WGS sequence"/>
</dbReference>
<sequence>MSDPQHPIEPDIWQNMRRELSHGRLWVDRAVVLSYAALAGLSVVVFTWLTDIGFAWFEGMYHAAWWTVLIWTPLCTMGIVWVTQRWFAKAAGSGIPQVMVALEPALPASQRSVFVSLKLSIAKIVLASAGVMAGLSVGREGPSVQVAAGVMLHARRWLRNDTDLGVHALLVAGGAGGIAATFNAPLAGVVFALEELGRKLPARNSGLIIAVIVLAGLVGITFFGNNHFLGTIKVPPLGLSILMPGLVVTLVCGLLGGLFARLMALALTGTGWTLNGWRKRHPLRFAGVLGLIIAILGLATNGQTFGGGAESVRDLLAQEHEPSPLFVPFKFLATWLTAWSGVPGGIFAPSLAVGAGVGYDVAQYSDNMPLMAPLVAMGMAAFLAAVTQAPLTAFIIVMEMVDGGAMVLSLMAAAMVASMVSRSISRPLYPALAGAMYAALQPQAPSTPAGEDKKPTTDPAPELAAAVAAAHQDSEPAEAETGAEAPLRTTLETAGDDPRHPASPEPPAADDQQPPADPPVKGSHSQPDLFP</sequence>
<reference evidence="12 13" key="1">
    <citation type="submission" date="2016-10" db="EMBL/GenBank/DDBJ databases">
        <authorList>
            <person name="de Groot N.N."/>
        </authorList>
    </citation>
    <scope>NUCLEOTIDE SEQUENCE [LARGE SCALE GENOMIC DNA]</scope>
    <source>
        <strain evidence="12 13">DSM 15123</strain>
    </source>
</reference>
<evidence type="ECO:0000256" key="10">
    <source>
        <dbReference type="SAM" id="MobiDB-lite"/>
    </source>
</evidence>
<dbReference type="Gene3D" id="1.10.3080.10">
    <property type="entry name" value="Clc chloride channel"/>
    <property type="match status" value="1"/>
</dbReference>
<dbReference type="Pfam" id="PF00654">
    <property type="entry name" value="Voltage_CLC"/>
    <property type="match status" value="1"/>
</dbReference>
<keyword evidence="6 11" id="KW-0472">Membrane</keyword>
<keyword evidence="2" id="KW-0813">Transport</keyword>
<evidence type="ECO:0000256" key="2">
    <source>
        <dbReference type="ARBA" id="ARBA00022448"/>
    </source>
</evidence>
<dbReference type="PANTHER" id="PTHR43427:SF6">
    <property type="entry name" value="CHLORIDE CHANNEL PROTEIN CLC-E"/>
    <property type="match status" value="1"/>
</dbReference>
<evidence type="ECO:0000256" key="1">
    <source>
        <dbReference type="ARBA" id="ARBA00004141"/>
    </source>
</evidence>
<evidence type="ECO:0000256" key="3">
    <source>
        <dbReference type="ARBA" id="ARBA00022692"/>
    </source>
</evidence>
<keyword evidence="7" id="KW-0869">Chloride channel</keyword>
<evidence type="ECO:0000256" key="4">
    <source>
        <dbReference type="ARBA" id="ARBA00022989"/>
    </source>
</evidence>
<evidence type="ECO:0000256" key="6">
    <source>
        <dbReference type="ARBA" id="ARBA00023136"/>
    </source>
</evidence>
<dbReference type="InterPro" id="IPR050368">
    <property type="entry name" value="ClC-type_chloride_channel"/>
</dbReference>
<organism evidence="12 13">
    <name type="scientific">Brachymonas denitrificans DSM 15123</name>
    <dbReference type="NCBI Taxonomy" id="1121117"/>
    <lineage>
        <taxon>Bacteria</taxon>
        <taxon>Pseudomonadati</taxon>
        <taxon>Pseudomonadota</taxon>
        <taxon>Betaproteobacteria</taxon>
        <taxon>Burkholderiales</taxon>
        <taxon>Comamonadaceae</taxon>
        <taxon>Brachymonas</taxon>
    </lineage>
</organism>
<keyword evidence="8" id="KW-0868">Chloride</keyword>
<dbReference type="AlphaFoldDB" id="A0A1H8CXS4"/>
<evidence type="ECO:0000256" key="11">
    <source>
        <dbReference type="SAM" id="Phobius"/>
    </source>
</evidence>
<keyword evidence="3 11" id="KW-0812">Transmembrane</keyword>
<dbReference type="GO" id="GO:0005254">
    <property type="term" value="F:chloride channel activity"/>
    <property type="evidence" value="ECO:0007669"/>
    <property type="project" value="UniProtKB-KW"/>
</dbReference>
<feature type="transmembrane region" description="Helical" evidence="11">
    <location>
        <begin position="119"/>
        <end position="137"/>
    </location>
</feature>
<keyword evidence="13" id="KW-1185">Reference proteome</keyword>
<dbReference type="SUPFAM" id="SSF81340">
    <property type="entry name" value="Clc chloride channel"/>
    <property type="match status" value="1"/>
</dbReference>
<comment type="subcellular location">
    <subcellularLocation>
        <location evidence="1">Membrane</location>
        <topology evidence="1">Multi-pass membrane protein</topology>
    </subcellularLocation>
</comment>
<dbReference type="GO" id="GO:0034707">
    <property type="term" value="C:chloride channel complex"/>
    <property type="evidence" value="ECO:0007669"/>
    <property type="project" value="UniProtKB-KW"/>
</dbReference>
<evidence type="ECO:0000256" key="9">
    <source>
        <dbReference type="ARBA" id="ARBA00023303"/>
    </source>
</evidence>